<organism evidence="1">
    <name type="scientific">human gut metagenome</name>
    <dbReference type="NCBI Taxonomy" id="408170"/>
    <lineage>
        <taxon>unclassified sequences</taxon>
        <taxon>metagenomes</taxon>
        <taxon>organismal metagenomes</taxon>
    </lineage>
</organism>
<reference evidence="1" key="1">
    <citation type="submission" date="2013-12" db="EMBL/GenBank/DDBJ databases">
        <title>A Varibaculum cambriense genome reconstructed from a premature infant gut community with otherwise low bacterial novelty that shifts toward anaerobic metabolism during the third week of life.</title>
        <authorList>
            <person name="Brown C.T."/>
            <person name="Sharon I."/>
            <person name="Thomas B.C."/>
            <person name="Castelle C.J."/>
            <person name="Morowitz M.J."/>
            <person name="Banfield J.F."/>
        </authorList>
    </citation>
    <scope>NUCLEOTIDE SEQUENCE</scope>
</reference>
<protein>
    <submittedName>
        <fullName evidence="1">Uncharacterized protein</fullName>
    </submittedName>
</protein>
<dbReference type="EMBL" id="AZMM01004287">
    <property type="protein sequence ID" value="ETJ41774.1"/>
    <property type="molecule type" value="Genomic_DNA"/>
</dbReference>
<comment type="caution">
    <text evidence="1">The sequence shown here is derived from an EMBL/GenBank/DDBJ whole genome shotgun (WGS) entry which is preliminary data.</text>
</comment>
<sequence length="68" mass="6820">KTTCSYRASAKKANVALVAAAPLNVAIAVPVDADAKIPAALYAPKAVTAPDTTPPAAPFAKEDAITDN</sequence>
<name>W1YKS6_9ZZZZ</name>
<proteinExistence type="predicted"/>
<feature type="non-terminal residue" evidence="1">
    <location>
        <position position="68"/>
    </location>
</feature>
<dbReference type="AlphaFoldDB" id="W1YKS6"/>
<evidence type="ECO:0000313" key="1">
    <source>
        <dbReference type="EMBL" id="ETJ41774.1"/>
    </source>
</evidence>
<accession>W1YKS6</accession>
<gene>
    <name evidence="1" type="ORF">Q604_UNBC04287G0001</name>
</gene>
<feature type="non-terminal residue" evidence="1">
    <location>
        <position position="1"/>
    </location>
</feature>